<keyword evidence="4 8" id="KW-0812">Transmembrane</keyword>
<evidence type="ECO:0000256" key="1">
    <source>
        <dbReference type="ARBA" id="ARBA00004651"/>
    </source>
</evidence>
<feature type="transmembrane region" description="Helical" evidence="8">
    <location>
        <begin position="256"/>
        <end position="273"/>
    </location>
</feature>
<feature type="transmembrane region" description="Helical" evidence="8">
    <location>
        <begin position="150"/>
        <end position="177"/>
    </location>
</feature>
<dbReference type="InterPro" id="IPR018456">
    <property type="entry name" value="PTR2_symporter_CS"/>
</dbReference>
<feature type="transmembrane region" description="Helical" evidence="8">
    <location>
        <begin position="189"/>
        <end position="209"/>
    </location>
</feature>
<dbReference type="PROSITE" id="PS01022">
    <property type="entry name" value="PTR2_1"/>
    <property type="match status" value="1"/>
</dbReference>
<comment type="caution">
    <text evidence="10">The sequence shown here is derived from an EMBL/GenBank/DDBJ whole genome shotgun (WGS) entry which is preliminary data.</text>
</comment>
<dbReference type="PANTHER" id="PTHR23517:SF15">
    <property type="entry name" value="PROTON-DEPENDENT OLIGOPEPTIDE FAMILY TRANSPORT PROTEIN"/>
    <property type="match status" value="1"/>
</dbReference>
<dbReference type="InterPro" id="IPR005279">
    <property type="entry name" value="Dipep/tripep_permease"/>
</dbReference>
<keyword evidence="2" id="KW-0813">Transport</keyword>
<comment type="subcellular location">
    <subcellularLocation>
        <location evidence="1">Cell membrane</location>
        <topology evidence="1">Multi-pass membrane protein</topology>
    </subcellularLocation>
</comment>
<feature type="domain" description="Major facilitator superfamily (MFS) profile" evidence="9">
    <location>
        <begin position="45"/>
        <end position="512"/>
    </location>
</feature>
<dbReference type="EMBL" id="JANZXA010000001">
    <property type="protein sequence ID" value="MCT2398588.1"/>
    <property type="molecule type" value="Genomic_DNA"/>
</dbReference>
<dbReference type="Gene3D" id="1.20.1250.20">
    <property type="entry name" value="MFS general substrate transporter like domains"/>
    <property type="match status" value="1"/>
</dbReference>
<evidence type="ECO:0000256" key="4">
    <source>
        <dbReference type="ARBA" id="ARBA00022692"/>
    </source>
</evidence>
<keyword evidence="7 8" id="KW-0472">Membrane</keyword>
<dbReference type="Pfam" id="PF00854">
    <property type="entry name" value="PTR2"/>
    <property type="match status" value="1"/>
</dbReference>
<dbReference type="PANTHER" id="PTHR23517">
    <property type="entry name" value="RESISTANCE PROTEIN MDTM, PUTATIVE-RELATED-RELATED"/>
    <property type="match status" value="1"/>
</dbReference>
<feature type="transmembrane region" description="Helical" evidence="8">
    <location>
        <begin position="444"/>
        <end position="467"/>
    </location>
</feature>
<evidence type="ECO:0000256" key="3">
    <source>
        <dbReference type="ARBA" id="ARBA00022475"/>
    </source>
</evidence>
<keyword evidence="6 8" id="KW-1133">Transmembrane helix</keyword>
<evidence type="ECO:0000256" key="7">
    <source>
        <dbReference type="ARBA" id="ARBA00023136"/>
    </source>
</evidence>
<dbReference type="CDD" id="cd17346">
    <property type="entry name" value="MFS_DtpA_like"/>
    <property type="match status" value="1"/>
</dbReference>
<accession>A0ABT2I1A2</accession>
<dbReference type="InterPro" id="IPR000109">
    <property type="entry name" value="POT_fam"/>
</dbReference>
<evidence type="ECO:0000313" key="11">
    <source>
        <dbReference type="Proteomes" id="UP001165583"/>
    </source>
</evidence>
<keyword evidence="5" id="KW-0653">Protein transport</keyword>
<dbReference type="InterPro" id="IPR050171">
    <property type="entry name" value="MFS_Transporters"/>
</dbReference>
<feature type="transmembrane region" description="Helical" evidence="8">
    <location>
        <begin position="308"/>
        <end position="326"/>
    </location>
</feature>
<feature type="transmembrane region" description="Helical" evidence="8">
    <location>
        <begin position="487"/>
        <end position="511"/>
    </location>
</feature>
<proteinExistence type="predicted"/>
<feature type="transmembrane region" description="Helical" evidence="8">
    <location>
        <begin position="12"/>
        <end position="32"/>
    </location>
</feature>
<feature type="transmembrane region" description="Helical" evidence="8">
    <location>
        <begin position="386"/>
        <end position="405"/>
    </location>
</feature>
<evidence type="ECO:0000256" key="6">
    <source>
        <dbReference type="ARBA" id="ARBA00022989"/>
    </source>
</evidence>
<dbReference type="InterPro" id="IPR020846">
    <property type="entry name" value="MFS_dom"/>
</dbReference>
<evidence type="ECO:0000256" key="5">
    <source>
        <dbReference type="ARBA" id="ARBA00022856"/>
    </source>
</evidence>
<dbReference type="PROSITE" id="PS50850">
    <property type="entry name" value="MFS"/>
    <property type="match status" value="1"/>
</dbReference>
<evidence type="ECO:0000259" key="9">
    <source>
        <dbReference type="PROSITE" id="PS50850"/>
    </source>
</evidence>
<keyword evidence="5" id="KW-0571">Peptide transport</keyword>
<feature type="transmembrane region" description="Helical" evidence="8">
    <location>
        <begin position="357"/>
        <end position="374"/>
    </location>
</feature>
<keyword evidence="11" id="KW-1185">Reference proteome</keyword>
<feature type="transmembrane region" description="Helical" evidence="8">
    <location>
        <begin position="279"/>
        <end position="296"/>
    </location>
</feature>
<name>A0ABT2I1A2_9SPHN</name>
<sequence length="547" mass="59254">MKDIASWTEGDWIAAIAAVALFAVLAIGGVIATRKSEEFVGHPRGLFVLFYAEMWERFSYYGMRALLILYLVKFWLFSDSDSNLIYGAYTSLVYITPVLGGYLADRWLGQRKAVVFGGLVLALGHLLMAYEGLQGVTDPAVKQADPAINAFWLALALIIVGSGFLKANISVIVGQLYSMRDGRRDSAYTIFYMGVNTGAALGSILVGYLGETIGWSWGFGLAGIGMVLGLIIFMVGKPALKGKGEPPAPLARNGEMMLYGVGAAAVAVIWFLIQYVNVIQSLLIVAGVAMLAYTLYEAFKLPKEPRERIFAILFLIALNPVFWGLFEQAGGSLSLYTDKFVDRGGVPTSLFQSINPIYIVLFGPIFAGLWQWLGKRGWEPSAPAKFGLALVQVGLGFLVFVWGAGTGDPAVMTSVLFVFLIYMLHTTGELCLSPVGLSAMTRLAPLHLGSFIMGAWFYMTAVGNFVAGKIGEATGGESGEMSKEVTLAIYSKIGWITIGIAVVVLLLSPIVKRWMHLDTLRDRDLEGDAEIGLEAQEAGMHPTLKPN</sequence>
<feature type="transmembrane region" description="Helical" evidence="8">
    <location>
        <begin position="215"/>
        <end position="235"/>
    </location>
</feature>
<evidence type="ECO:0000313" key="10">
    <source>
        <dbReference type="EMBL" id="MCT2398588.1"/>
    </source>
</evidence>
<gene>
    <name evidence="10" type="ORF">NZK81_03400</name>
</gene>
<feature type="transmembrane region" description="Helical" evidence="8">
    <location>
        <begin position="84"/>
        <end position="104"/>
    </location>
</feature>
<evidence type="ECO:0000256" key="8">
    <source>
        <dbReference type="SAM" id="Phobius"/>
    </source>
</evidence>
<protein>
    <submittedName>
        <fullName evidence="10">Peptide MFS transporter</fullName>
    </submittedName>
</protein>
<evidence type="ECO:0000256" key="2">
    <source>
        <dbReference type="ARBA" id="ARBA00022448"/>
    </source>
</evidence>
<reference evidence="10" key="1">
    <citation type="submission" date="2022-09" db="EMBL/GenBank/DDBJ databases">
        <title>Novosphingobium sp. Nov., a polycyclic aromatic hydrocarbon-degrading bacterium isolated form mangrove sediments in HongKong.</title>
        <authorList>
            <person name="Hu Z."/>
        </authorList>
    </citation>
    <scope>NUCLEOTIDE SEQUENCE</scope>
    <source>
        <strain evidence="10">HK4-1</strain>
    </source>
</reference>
<keyword evidence="3" id="KW-1003">Cell membrane</keyword>
<feature type="transmembrane region" description="Helical" evidence="8">
    <location>
        <begin position="113"/>
        <end position="130"/>
    </location>
</feature>
<dbReference type="RefSeq" id="WP_260043819.1">
    <property type="nucleotide sequence ID" value="NZ_JANZXA010000001.1"/>
</dbReference>
<dbReference type="SUPFAM" id="SSF103473">
    <property type="entry name" value="MFS general substrate transporter"/>
    <property type="match status" value="1"/>
</dbReference>
<dbReference type="Proteomes" id="UP001165583">
    <property type="component" value="Unassembled WGS sequence"/>
</dbReference>
<organism evidence="10 11">
    <name type="scientific">Novosphingobium mangrovi</name>
    <name type="common">ex Huang et al. 2023</name>
    <dbReference type="NCBI Taxonomy" id="2976432"/>
    <lineage>
        <taxon>Bacteria</taxon>
        <taxon>Pseudomonadati</taxon>
        <taxon>Pseudomonadota</taxon>
        <taxon>Alphaproteobacteria</taxon>
        <taxon>Sphingomonadales</taxon>
        <taxon>Sphingomonadaceae</taxon>
        <taxon>Novosphingobium</taxon>
    </lineage>
</organism>
<dbReference type="NCBIfam" id="TIGR00924">
    <property type="entry name" value="yjdL_sub1_fam"/>
    <property type="match status" value="1"/>
</dbReference>
<dbReference type="InterPro" id="IPR036259">
    <property type="entry name" value="MFS_trans_sf"/>
</dbReference>
<feature type="transmembrane region" description="Helical" evidence="8">
    <location>
        <begin position="411"/>
        <end position="432"/>
    </location>
</feature>